<proteinExistence type="predicted"/>
<evidence type="ECO:0000313" key="2">
    <source>
        <dbReference type="EMBL" id="KAK9692901.1"/>
    </source>
</evidence>
<dbReference type="Proteomes" id="UP001479436">
    <property type="component" value="Unassembled WGS sequence"/>
</dbReference>
<comment type="caution">
    <text evidence="2">The sequence shown here is derived from an EMBL/GenBank/DDBJ whole genome shotgun (WGS) entry which is preliminary data.</text>
</comment>
<name>A0ABR2VQP4_9FUNG</name>
<keyword evidence="1" id="KW-0812">Transmembrane</keyword>
<sequence>MFSPAVITFMTNFFNMLSPILGVFGLSKRNPDFLRTATILIIPSIVSRMMKISGYAFYNEELDSYTTPLMCLCEVYFVYRMVLTRREILATGQKVEPTSTKVVAEAVDLQPVRLSAVKPEKKKNRNTRIV</sequence>
<feature type="transmembrane region" description="Helical" evidence="1">
    <location>
        <begin position="6"/>
        <end position="26"/>
    </location>
</feature>
<keyword evidence="1" id="KW-1133">Transmembrane helix</keyword>
<keyword evidence="1" id="KW-0472">Membrane</keyword>
<dbReference type="EMBL" id="JASJQH010008406">
    <property type="protein sequence ID" value="KAK9692901.1"/>
    <property type="molecule type" value="Genomic_DNA"/>
</dbReference>
<evidence type="ECO:0000313" key="3">
    <source>
        <dbReference type="Proteomes" id="UP001479436"/>
    </source>
</evidence>
<keyword evidence="3" id="KW-1185">Reference proteome</keyword>
<protein>
    <submittedName>
        <fullName evidence="2">Uncharacterized protein</fullName>
    </submittedName>
</protein>
<accession>A0ABR2VQP4</accession>
<organism evidence="2 3">
    <name type="scientific">Basidiobolus ranarum</name>
    <dbReference type="NCBI Taxonomy" id="34480"/>
    <lineage>
        <taxon>Eukaryota</taxon>
        <taxon>Fungi</taxon>
        <taxon>Fungi incertae sedis</taxon>
        <taxon>Zoopagomycota</taxon>
        <taxon>Entomophthoromycotina</taxon>
        <taxon>Basidiobolomycetes</taxon>
        <taxon>Basidiobolales</taxon>
        <taxon>Basidiobolaceae</taxon>
        <taxon>Basidiobolus</taxon>
    </lineage>
</organism>
<reference evidence="2 3" key="1">
    <citation type="submission" date="2023-04" db="EMBL/GenBank/DDBJ databases">
        <title>Genome of Basidiobolus ranarum AG-B5.</title>
        <authorList>
            <person name="Stajich J.E."/>
            <person name="Carter-House D."/>
            <person name="Gryganskyi A."/>
        </authorList>
    </citation>
    <scope>NUCLEOTIDE SEQUENCE [LARGE SCALE GENOMIC DNA]</scope>
    <source>
        <strain evidence="2 3">AG-B5</strain>
    </source>
</reference>
<gene>
    <name evidence="2" type="ORF">K7432_014144</name>
</gene>
<evidence type="ECO:0000256" key="1">
    <source>
        <dbReference type="SAM" id="Phobius"/>
    </source>
</evidence>